<feature type="transmembrane region" description="Helical" evidence="1">
    <location>
        <begin position="143"/>
        <end position="164"/>
    </location>
</feature>
<evidence type="ECO:0000256" key="1">
    <source>
        <dbReference type="SAM" id="Phobius"/>
    </source>
</evidence>
<feature type="transmembrane region" description="Helical" evidence="1">
    <location>
        <begin position="412"/>
        <end position="430"/>
    </location>
</feature>
<organism evidence="2 3">
    <name type="scientific">Lysinibacter cavernae</name>
    <dbReference type="NCBI Taxonomy" id="1640652"/>
    <lineage>
        <taxon>Bacteria</taxon>
        <taxon>Bacillati</taxon>
        <taxon>Actinomycetota</taxon>
        <taxon>Actinomycetes</taxon>
        <taxon>Micrococcales</taxon>
        <taxon>Microbacteriaceae</taxon>
        <taxon>Lysinibacter</taxon>
    </lineage>
</organism>
<evidence type="ECO:0000313" key="2">
    <source>
        <dbReference type="EMBL" id="NIH55091.1"/>
    </source>
</evidence>
<keyword evidence="3" id="KW-1185">Reference proteome</keyword>
<feature type="transmembrane region" description="Helical" evidence="1">
    <location>
        <begin position="437"/>
        <end position="456"/>
    </location>
</feature>
<name>A0A7X5R3V8_9MICO</name>
<reference evidence="2 3" key="1">
    <citation type="submission" date="2020-02" db="EMBL/GenBank/DDBJ databases">
        <title>Sequencing the genomes of 1000 actinobacteria strains.</title>
        <authorList>
            <person name="Klenk H.-P."/>
        </authorList>
    </citation>
    <scope>NUCLEOTIDE SEQUENCE [LARGE SCALE GENOMIC DNA]</scope>
    <source>
        <strain evidence="2 3">DSM 27960</strain>
    </source>
</reference>
<proteinExistence type="predicted"/>
<accession>A0A7X5R3V8</accession>
<dbReference type="EMBL" id="JAAMOX010000003">
    <property type="protein sequence ID" value="NIH55091.1"/>
    <property type="molecule type" value="Genomic_DNA"/>
</dbReference>
<keyword evidence="1" id="KW-0472">Membrane</keyword>
<feature type="transmembrane region" description="Helical" evidence="1">
    <location>
        <begin position="281"/>
        <end position="302"/>
    </location>
</feature>
<dbReference type="Proteomes" id="UP000541033">
    <property type="component" value="Unassembled WGS sequence"/>
</dbReference>
<feature type="transmembrane region" description="Helical" evidence="1">
    <location>
        <begin position="171"/>
        <end position="190"/>
    </location>
</feature>
<keyword evidence="1" id="KW-1133">Transmembrane helix</keyword>
<keyword evidence="1" id="KW-0812">Transmembrane</keyword>
<feature type="transmembrane region" description="Helical" evidence="1">
    <location>
        <begin position="345"/>
        <end position="367"/>
    </location>
</feature>
<dbReference type="AlphaFoldDB" id="A0A7X5R3V8"/>
<gene>
    <name evidence="2" type="ORF">FHX76_003006</name>
</gene>
<protein>
    <recommendedName>
        <fullName evidence="4">Glycosyltransferase RgtA/B/C/D-like domain-containing protein</fullName>
    </recommendedName>
</protein>
<sequence>MNQLTAKLAIRKTPLGAKASALIGIILVALSMLFVGVHVSQHTKVSPVDEFVYIDYLAKIPEQGVVRQGELSGPFARNYLDCHGLAVFEWDVADRCALKDTADSNDYPNHGYTSADIYTPAYFAVTWVLAQPIQWITGTDLVFAGRLVGGLWLGGAAVFLFAALRRARVSTVLAVAAPVMMIGSLPTWWANTFISTDATALLAGSALLYLAMRFLDDGKRGWMLALTSVLAVMLKMQNYLGVVAAGLVIVISLFVGWLNTRGVGGNRFWVFIRSEKRFRSVVLMLVLPLVAQIVWMLARAALSLGSSPDQEVSQALDKAALVREFLNFFDHPTTGATETSTFGTAGILIASISGWLIVAATIGLTVVRRKADWSLGSSVSLAYLIATFVGGPALAIATTAMVGYYFPLPPRYALSVLPFALFAVSLLFDVNRVWRWIIGIMAGGFFVASLVMQVSWS</sequence>
<dbReference type="RefSeq" id="WP_167151995.1">
    <property type="nucleotide sequence ID" value="NZ_JAAMOX010000003.1"/>
</dbReference>
<feature type="transmembrane region" description="Helical" evidence="1">
    <location>
        <begin position="379"/>
        <end position="406"/>
    </location>
</feature>
<comment type="caution">
    <text evidence="2">The sequence shown here is derived from an EMBL/GenBank/DDBJ whole genome shotgun (WGS) entry which is preliminary data.</text>
</comment>
<feature type="transmembrane region" description="Helical" evidence="1">
    <location>
        <begin position="21"/>
        <end position="39"/>
    </location>
</feature>
<feature type="transmembrane region" description="Helical" evidence="1">
    <location>
        <begin position="242"/>
        <end position="260"/>
    </location>
</feature>
<evidence type="ECO:0000313" key="3">
    <source>
        <dbReference type="Proteomes" id="UP000541033"/>
    </source>
</evidence>
<evidence type="ECO:0008006" key="4">
    <source>
        <dbReference type="Google" id="ProtNLM"/>
    </source>
</evidence>